<organism evidence="1 2">
    <name type="scientific">Pandoraea aquatica</name>
    <dbReference type="NCBI Taxonomy" id="2508290"/>
    <lineage>
        <taxon>Bacteria</taxon>
        <taxon>Pseudomonadati</taxon>
        <taxon>Pseudomonadota</taxon>
        <taxon>Betaproteobacteria</taxon>
        <taxon>Burkholderiales</taxon>
        <taxon>Burkholderiaceae</taxon>
        <taxon>Pandoraea</taxon>
    </lineage>
</organism>
<dbReference type="Pfam" id="PF07434">
    <property type="entry name" value="CblD"/>
    <property type="match status" value="1"/>
</dbReference>
<dbReference type="AlphaFoldDB" id="A0A5E4VGT0"/>
<reference evidence="1 2" key="1">
    <citation type="submission" date="2019-08" db="EMBL/GenBank/DDBJ databases">
        <authorList>
            <person name="Peeters C."/>
        </authorList>
    </citation>
    <scope>NUCLEOTIDE SEQUENCE [LARGE SCALE GENOMIC DNA]</scope>
    <source>
        <strain evidence="1 2">LMG 31011</strain>
    </source>
</reference>
<dbReference type="InterPro" id="IPR043037">
    <property type="entry name" value="CfaE_adhesin"/>
</dbReference>
<dbReference type="RefSeq" id="WP_150576227.1">
    <property type="nucleotide sequence ID" value="NZ_CABPSN010000003.1"/>
</dbReference>
<sequence length="389" mass="42485">MRDVEQCKTGRIGVMAWARCVVGWIGAVCLVPSAMAQRVPVDHHENVSLRFDRASAPNGWLFRPQLSAHFSPGEVRASRTSFLCRSTVDTTLGACPTVPADLGGSQGTQVSLRFTEQRSKLTTDLRVTAVKVITVTGSGCTHRMMAFNSNRNFGNCGGQPYDVARYTLTIPRAELQKIPVGGIWRGRFEFDVRELNMGTSSAVHSYDIELNVTDNGNAQIYFPTLSNTAPRVSMDLRKRPGPGFQPIVYGGRSVDMCFYDGFGSNSAGALRVRATDLRDTFPERPPGYGLMVLRGTLGNLPEHRIHYRVGLVHGGTHQWLTVGDAGASVFPPVAQSPIRIVRLPGIPMPVACSPATLTFEVVPFIERDKDAGGYEGQLRIEMFVDAAKV</sequence>
<dbReference type="EMBL" id="CABPSN010000003">
    <property type="protein sequence ID" value="VVE11527.1"/>
    <property type="molecule type" value="Genomic_DNA"/>
</dbReference>
<dbReference type="Gene3D" id="2.60.40.2040">
    <property type="entry name" value="CFA/I fimbrial subunit E, pilin domain"/>
    <property type="match status" value="1"/>
</dbReference>
<gene>
    <name evidence="1" type="primary">cfaE</name>
    <name evidence="1" type="ORF">PAQ31011_02675</name>
</gene>
<name>A0A5E4VGT0_9BURK</name>
<keyword evidence="2" id="KW-1185">Reference proteome</keyword>
<evidence type="ECO:0000313" key="2">
    <source>
        <dbReference type="Proteomes" id="UP000366819"/>
    </source>
</evidence>
<dbReference type="InterPro" id="IPR010888">
    <property type="entry name" value="CblD"/>
</dbReference>
<dbReference type="Gene3D" id="2.60.40.2520">
    <property type="entry name" value="CFA/I fimbrial subunit E, adhesin domain"/>
    <property type="match status" value="1"/>
</dbReference>
<dbReference type="Proteomes" id="UP000366819">
    <property type="component" value="Unassembled WGS sequence"/>
</dbReference>
<evidence type="ECO:0000313" key="1">
    <source>
        <dbReference type="EMBL" id="VVE11527.1"/>
    </source>
</evidence>
<accession>A0A5E4VGT0</accession>
<dbReference type="OrthoDB" id="9031711at2"/>
<protein>
    <submittedName>
        <fullName evidence="1">CFA/I fimbrial subunit E</fullName>
    </submittedName>
</protein>
<proteinExistence type="predicted"/>